<name>A0A1I7ZXP1_9BILA</name>
<organism evidence="2 3">
    <name type="scientific">Steinernema glaseri</name>
    <dbReference type="NCBI Taxonomy" id="37863"/>
    <lineage>
        <taxon>Eukaryota</taxon>
        <taxon>Metazoa</taxon>
        <taxon>Ecdysozoa</taxon>
        <taxon>Nematoda</taxon>
        <taxon>Chromadorea</taxon>
        <taxon>Rhabditida</taxon>
        <taxon>Tylenchina</taxon>
        <taxon>Panagrolaimomorpha</taxon>
        <taxon>Strongyloidoidea</taxon>
        <taxon>Steinernematidae</taxon>
        <taxon>Steinernema</taxon>
    </lineage>
</organism>
<evidence type="ECO:0000256" key="1">
    <source>
        <dbReference type="SAM" id="MobiDB-lite"/>
    </source>
</evidence>
<protein>
    <submittedName>
        <fullName evidence="3">Lipoprotein</fullName>
    </submittedName>
</protein>
<dbReference type="WBParaSite" id="L893_g30815.t1">
    <property type="protein sequence ID" value="L893_g30815.t1"/>
    <property type="gene ID" value="L893_g30815"/>
</dbReference>
<dbReference type="Proteomes" id="UP000095287">
    <property type="component" value="Unplaced"/>
</dbReference>
<evidence type="ECO:0000313" key="3">
    <source>
        <dbReference type="WBParaSite" id="L893_g30815.t1"/>
    </source>
</evidence>
<sequence>MPGGTHVREGGFRAFSAAMTFRFPEKIPDKARVAVTSCNQSGGGGHEGQGPKLEDAQPGLISGDVLTRIPEIVDGTKGAVKLKGVKPQT</sequence>
<feature type="region of interest" description="Disordered" evidence="1">
    <location>
        <begin position="36"/>
        <end position="56"/>
    </location>
</feature>
<accession>A0A1I7ZXP1</accession>
<reference evidence="3" key="1">
    <citation type="submission" date="2016-11" db="UniProtKB">
        <authorList>
            <consortium name="WormBaseParasite"/>
        </authorList>
    </citation>
    <scope>IDENTIFICATION</scope>
</reference>
<proteinExistence type="predicted"/>
<dbReference type="AlphaFoldDB" id="A0A1I7ZXP1"/>
<keyword evidence="2" id="KW-1185">Reference proteome</keyword>
<evidence type="ECO:0000313" key="2">
    <source>
        <dbReference type="Proteomes" id="UP000095287"/>
    </source>
</evidence>